<name>A0ABR5B0H9_BACBA</name>
<protein>
    <submittedName>
        <fullName evidence="1">Uncharacterized protein</fullName>
    </submittedName>
</protein>
<proteinExistence type="predicted"/>
<sequence>MFMEEEISPLAIGPFNSLVEKKPFGAESIERKKPLARRELFLFGELKNSGDKWEVVVQLGLEVEGIGYVHG</sequence>
<evidence type="ECO:0000313" key="1">
    <source>
        <dbReference type="EMBL" id="KIL80479.1"/>
    </source>
</evidence>
<gene>
    <name evidence="1" type="ORF">SD77_0327</name>
</gene>
<organism evidence="1 2">
    <name type="scientific">Bacillus badius</name>
    <dbReference type="NCBI Taxonomy" id="1455"/>
    <lineage>
        <taxon>Bacteria</taxon>
        <taxon>Bacillati</taxon>
        <taxon>Bacillota</taxon>
        <taxon>Bacilli</taxon>
        <taxon>Bacillales</taxon>
        <taxon>Bacillaceae</taxon>
        <taxon>Pseudobacillus</taxon>
    </lineage>
</organism>
<evidence type="ECO:0000313" key="2">
    <source>
        <dbReference type="Proteomes" id="UP000031982"/>
    </source>
</evidence>
<reference evidence="1 2" key="1">
    <citation type="submission" date="2015-01" db="EMBL/GenBank/DDBJ databases">
        <title>Genome Assembly of Bacillus badius MTCC 1458.</title>
        <authorList>
            <person name="Verma A."/>
            <person name="Khatri I."/>
            <person name="Mual P."/>
            <person name="Subramanian S."/>
            <person name="Krishnamurthi S."/>
        </authorList>
    </citation>
    <scope>NUCLEOTIDE SEQUENCE [LARGE SCALE GENOMIC DNA]</scope>
    <source>
        <strain evidence="1 2">MTCC 1458</strain>
    </source>
</reference>
<dbReference type="EMBL" id="JXLP01000001">
    <property type="protein sequence ID" value="KIL80479.1"/>
    <property type="molecule type" value="Genomic_DNA"/>
</dbReference>
<dbReference type="Proteomes" id="UP000031982">
    <property type="component" value="Unassembled WGS sequence"/>
</dbReference>
<accession>A0ABR5B0H9</accession>
<keyword evidence="2" id="KW-1185">Reference proteome</keyword>
<comment type="caution">
    <text evidence="1">The sequence shown here is derived from an EMBL/GenBank/DDBJ whole genome shotgun (WGS) entry which is preliminary data.</text>
</comment>